<proteinExistence type="predicted"/>
<dbReference type="AlphaFoldDB" id="A0A0F9LX27"/>
<gene>
    <name evidence="2" type="ORF">LCGC14_1163320</name>
</gene>
<evidence type="ECO:0000313" key="2">
    <source>
        <dbReference type="EMBL" id="KKM97918.1"/>
    </source>
</evidence>
<keyword evidence="1" id="KW-0812">Transmembrane</keyword>
<feature type="transmembrane region" description="Helical" evidence="1">
    <location>
        <begin position="6"/>
        <end position="29"/>
    </location>
</feature>
<protein>
    <submittedName>
        <fullName evidence="2">Uncharacterized protein</fullName>
    </submittedName>
</protein>
<keyword evidence="1" id="KW-1133">Transmembrane helix</keyword>
<sequence length="224" mass="25986">MVELIQVAFIIFLAIFMFILIIIAGVLVLRYLEHRRKTVNYVERNYQSLVEFSKQNCPENIYGYKLERATTKNSEGRDLGTMVGLAELGIELKNSEGQIEEVVKRNFITYRPKELDFNLFNPRSWNPQYRIAIIANSELPFGLNGNTRWEAESVDWYKFYVYSLSDPRLTRDVIATKISDDVKLDFGIKAWEEVGEIARKAAETDAGLIKSIKSVSEFRPRKRD</sequence>
<comment type="caution">
    <text evidence="2">The sequence shown here is derived from an EMBL/GenBank/DDBJ whole genome shotgun (WGS) entry which is preliminary data.</text>
</comment>
<evidence type="ECO:0000256" key="1">
    <source>
        <dbReference type="SAM" id="Phobius"/>
    </source>
</evidence>
<accession>A0A0F9LX27</accession>
<dbReference type="EMBL" id="LAZR01005692">
    <property type="protein sequence ID" value="KKM97918.1"/>
    <property type="molecule type" value="Genomic_DNA"/>
</dbReference>
<organism evidence="2">
    <name type="scientific">marine sediment metagenome</name>
    <dbReference type="NCBI Taxonomy" id="412755"/>
    <lineage>
        <taxon>unclassified sequences</taxon>
        <taxon>metagenomes</taxon>
        <taxon>ecological metagenomes</taxon>
    </lineage>
</organism>
<keyword evidence="1" id="KW-0472">Membrane</keyword>
<name>A0A0F9LX27_9ZZZZ</name>
<reference evidence="2" key="1">
    <citation type="journal article" date="2015" name="Nature">
        <title>Complex archaea that bridge the gap between prokaryotes and eukaryotes.</title>
        <authorList>
            <person name="Spang A."/>
            <person name="Saw J.H."/>
            <person name="Jorgensen S.L."/>
            <person name="Zaremba-Niedzwiedzka K."/>
            <person name="Martijn J."/>
            <person name="Lind A.E."/>
            <person name="van Eijk R."/>
            <person name="Schleper C."/>
            <person name="Guy L."/>
            <person name="Ettema T.J."/>
        </authorList>
    </citation>
    <scope>NUCLEOTIDE SEQUENCE</scope>
</reference>